<keyword evidence="3" id="KW-1185">Reference proteome</keyword>
<evidence type="ECO:0000256" key="1">
    <source>
        <dbReference type="SAM" id="MobiDB-lite"/>
    </source>
</evidence>
<accession>A0AAE8SVH0</accession>
<feature type="compositionally biased region" description="Polar residues" evidence="1">
    <location>
        <begin position="18"/>
        <end position="29"/>
    </location>
</feature>
<protein>
    <submittedName>
        <fullName evidence="2">Uncharacterized protein</fullName>
    </submittedName>
</protein>
<sequence length="185" mass="19895">MDTRYLDFGKSRQERPIVQSNDNDQSSSFPPAPESPLLGLHSDKHTGSRPYEPPLPAGEPKGPESGPPRARATSHSLHRYLTHPYPHELTALRLQEPSDPSQAPSIPLPAEIPGVTGKSRPSPTYPLPAASSHHGNQASSGNSISLSPSPPQCPSPKIEAEIEAEDDPDLRGLGFMFGMASVQRM</sequence>
<dbReference type="EMBL" id="ONZQ02000006">
    <property type="protein sequence ID" value="SPO02429.1"/>
    <property type="molecule type" value="Genomic_DNA"/>
</dbReference>
<gene>
    <name evidence="2" type="ORF">DNG_05102</name>
</gene>
<evidence type="ECO:0000313" key="3">
    <source>
        <dbReference type="Proteomes" id="UP001187682"/>
    </source>
</evidence>
<dbReference type="AlphaFoldDB" id="A0AAE8SVH0"/>
<proteinExistence type="predicted"/>
<dbReference type="Proteomes" id="UP001187682">
    <property type="component" value="Unassembled WGS sequence"/>
</dbReference>
<evidence type="ECO:0000313" key="2">
    <source>
        <dbReference type="EMBL" id="SPO02429.1"/>
    </source>
</evidence>
<feature type="region of interest" description="Disordered" evidence="1">
    <location>
        <begin position="1"/>
        <end position="169"/>
    </location>
</feature>
<name>A0AAE8SVH0_9PEZI</name>
<feature type="compositionally biased region" description="Basic and acidic residues" evidence="1">
    <location>
        <begin position="1"/>
        <end position="15"/>
    </location>
</feature>
<reference evidence="2" key="1">
    <citation type="submission" date="2018-03" db="EMBL/GenBank/DDBJ databases">
        <authorList>
            <person name="Guldener U."/>
        </authorList>
    </citation>
    <scope>NUCLEOTIDE SEQUENCE</scope>
</reference>
<comment type="caution">
    <text evidence="2">The sequence shown here is derived from an EMBL/GenBank/DDBJ whole genome shotgun (WGS) entry which is preliminary data.</text>
</comment>
<organism evidence="2 3">
    <name type="scientific">Cephalotrichum gorgonifer</name>
    <dbReference type="NCBI Taxonomy" id="2041049"/>
    <lineage>
        <taxon>Eukaryota</taxon>
        <taxon>Fungi</taxon>
        <taxon>Dikarya</taxon>
        <taxon>Ascomycota</taxon>
        <taxon>Pezizomycotina</taxon>
        <taxon>Sordariomycetes</taxon>
        <taxon>Hypocreomycetidae</taxon>
        <taxon>Microascales</taxon>
        <taxon>Microascaceae</taxon>
        <taxon>Cephalotrichum</taxon>
    </lineage>
</organism>